<dbReference type="GO" id="GO:0020037">
    <property type="term" value="F:heme binding"/>
    <property type="evidence" value="ECO:0007669"/>
    <property type="project" value="InterPro"/>
</dbReference>
<dbReference type="InterPro" id="IPR037120">
    <property type="entry name" value="Haem_peroxidase_sf_animal"/>
</dbReference>
<dbReference type="Proteomes" id="UP000663870">
    <property type="component" value="Unassembled WGS sequence"/>
</dbReference>
<evidence type="ECO:0000313" key="4">
    <source>
        <dbReference type="EMBL" id="CAF1439757.1"/>
    </source>
</evidence>
<dbReference type="GO" id="GO:0006979">
    <property type="term" value="P:response to oxidative stress"/>
    <property type="evidence" value="ECO:0007669"/>
    <property type="project" value="InterPro"/>
</dbReference>
<name>A0A815NWM8_9BILA</name>
<keyword evidence="5" id="KW-1185">Reference proteome</keyword>
<dbReference type="InterPro" id="IPR019791">
    <property type="entry name" value="Haem_peroxidase_animal"/>
</dbReference>
<protein>
    <submittedName>
        <fullName evidence="4">Uncharacterized protein</fullName>
    </submittedName>
</protein>
<dbReference type="AlphaFoldDB" id="A0A815NWM8"/>
<evidence type="ECO:0000256" key="2">
    <source>
        <dbReference type="ARBA" id="ARBA00022525"/>
    </source>
</evidence>
<accession>A0A815NWM8</accession>
<dbReference type="GO" id="GO:0004601">
    <property type="term" value="F:peroxidase activity"/>
    <property type="evidence" value="ECO:0007669"/>
    <property type="project" value="InterPro"/>
</dbReference>
<keyword evidence="3" id="KW-0325">Glycoprotein</keyword>
<sequence>MGDFWVLIRGPALVGITSITPPTSTTTGIPISTTETSNMITFSSTLKSSTSIKANSITLLSEFFLHNLSVIEIPLTSSREMSKTCSNEVVNVIENSIYLFFFTSFAQFINYDLSSAANGKDDEDAREQINQTNPYLDASMICGNNKNKVDELQTFKNQQMKMTDCRIKILQRIIYSDFLSLMIRSSASNFGIYQHDSLGKKILCFSFEKLFRSFILIFKTDATILNEFTIDTYNFSYALINDFVHRSNNQHKMIKELPLSHVIFRSIETFNQQIGGIDTLMFRYLPALSGKFDSMLNDVLRNHLFEAKKSNHACRLKKEKYIELYEKYKREYDHLSTLERVLGRTYDDLDHEQQGRLTVSHTAIQMIQQYYGK</sequence>
<dbReference type="Pfam" id="PF03098">
    <property type="entry name" value="An_peroxidase"/>
    <property type="match status" value="2"/>
</dbReference>
<dbReference type="Gene3D" id="1.10.640.10">
    <property type="entry name" value="Haem peroxidase domain superfamily, animal type"/>
    <property type="match status" value="2"/>
</dbReference>
<comment type="caution">
    <text evidence="4">The sequence shown here is derived from an EMBL/GenBank/DDBJ whole genome shotgun (WGS) entry which is preliminary data.</text>
</comment>
<evidence type="ECO:0000313" key="5">
    <source>
        <dbReference type="Proteomes" id="UP000663870"/>
    </source>
</evidence>
<comment type="subcellular location">
    <subcellularLocation>
        <location evidence="1">Secreted</location>
    </subcellularLocation>
</comment>
<dbReference type="SUPFAM" id="SSF48113">
    <property type="entry name" value="Heme-dependent peroxidases"/>
    <property type="match status" value="1"/>
</dbReference>
<evidence type="ECO:0000256" key="1">
    <source>
        <dbReference type="ARBA" id="ARBA00004613"/>
    </source>
</evidence>
<evidence type="ECO:0000256" key="3">
    <source>
        <dbReference type="ARBA" id="ARBA00023180"/>
    </source>
</evidence>
<dbReference type="EMBL" id="CAJNOL010001935">
    <property type="protein sequence ID" value="CAF1439757.1"/>
    <property type="molecule type" value="Genomic_DNA"/>
</dbReference>
<dbReference type="GO" id="GO:0005576">
    <property type="term" value="C:extracellular region"/>
    <property type="evidence" value="ECO:0007669"/>
    <property type="project" value="UniProtKB-SubCell"/>
</dbReference>
<dbReference type="InterPro" id="IPR010255">
    <property type="entry name" value="Haem_peroxidase_sf"/>
</dbReference>
<dbReference type="PANTHER" id="PTHR11475">
    <property type="entry name" value="OXIDASE/PEROXIDASE"/>
    <property type="match status" value="1"/>
</dbReference>
<reference evidence="4" key="1">
    <citation type="submission" date="2021-02" db="EMBL/GenBank/DDBJ databases">
        <authorList>
            <person name="Nowell W R."/>
        </authorList>
    </citation>
    <scope>NUCLEOTIDE SEQUENCE</scope>
</reference>
<keyword evidence="2" id="KW-0964">Secreted</keyword>
<proteinExistence type="predicted"/>
<organism evidence="4 5">
    <name type="scientific">Rotaria sordida</name>
    <dbReference type="NCBI Taxonomy" id="392033"/>
    <lineage>
        <taxon>Eukaryota</taxon>
        <taxon>Metazoa</taxon>
        <taxon>Spiralia</taxon>
        <taxon>Gnathifera</taxon>
        <taxon>Rotifera</taxon>
        <taxon>Eurotatoria</taxon>
        <taxon>Bdelloidea</taxon>
        <taxon>Philodinida</taxon>
        <taxon>Philodinidae</taxon>
        <taxon>Rotaria</taxon>
    </lineage>
</organism>
<dbReference type="PANTHER" id="PTHR11475:SF4">
    <property type="entry name" value="CHORION PEROXIDASE"/>
    <property type="match status" value="1"/>
</dbReference>
<gene>
    <name evidence="4" type="ORF">JXQ802_LOCUS36927</name>
</gene>